<dbReference type="STRING" id="483937.AMQ84_05845"/>
<dbReference type="KEGG" id="pri:PRIO_1829"/>
<evidence type="ECO:0000256" key="1">
    <source>
        <dbReference type="ARBA" id="ARBA00008061"/>
    </source>
</evidence>
<dbReference type="GO" id="GO:0005975">
    <property type="term" value="P:carbohydrate metabolic process"/>
    <property type="evidence" value="ECO:0007669"/>
    <property type="project" value="InterPro"/>
</dbReference>
<dbReference type="InterPro" id="IPR004185">
    <property type="entry name" value="Glyco_hydro_13_lg-like_dom"/>
</dbReference>
<gene>
    <name evidence="5" type="primary">nplT</name>
    <name evidence="5" type="ORF">PRIO_1829</name>
</gene>
<dbReference type="PANTHER" id="PTHR10357">
    <property type="entry name" value="ALPHA-AMYLASE FAMILY MEMBER"/>
    <property type="match status" value="1"/>
</dbReference>
<evidence type="ECO:0000256" key="3">
    <source>
        <dbReference type="ARBA" id="ARBA00023295"/>
    </source>
</evidence>
<dbReference type="InterPro" id="IPR017853">
    <property type="entry name" value="GH"/>
</dbReference>
<dbReference type="SMART" id="SM00642">
    <property type="entry name" value="Aamy"/>
    <property type="match status" value="1"/>
</dbReference>
<dbReference type="InterPro" id="IPR013780">
    <property type="entry name" value="Glyco_hydro_b"/>
</dbReference>
<dbReference type="CDD" id="cd11338">
    <property type="entry name" value="AmyAc_CMD"/>
    <property type="match status" value="1"/>
</dbReference>
<keyword evidence="3 5" id="KW-0326">Glycosidase</keyword>
<dbReference type="SUPFAM" id="SSF51445">
    <property type="entry name" value="(Trans)glycosidases"/>
    <property type="match status" value="1"/>
</dbReference>
<dbReference type="Pfam" id="PF02903">
    <property type="entry name" value="Alpha-amylase_N"/>
    <property type="match status" value="1"/>
</dbReference>
<dbReference type="CDD" id="cd02857">
    <property type="entry name" value="E_set_CDase_PDE_N"/>
    <property type="match status" value="1"/>
</dbReference>
<dbReference type="Proteomes" id="UP000033163">
    <property type="component" value="Chromosome I"/>
</dbReference>
<evidence type="ECO:0000313" key="6">
    <source>
        <dbReference type="Proteomes" id="UP000033163"/>
    </source>
</evidence>
<evidence type="ECO:0000256" key="2">
    <source>
        <dbReference type="ARBA" id="ARBA00022801"/>
    </source>
</evidence>
<dbReference type="Gene3D" id="3.90.400.10">
    <property type="entry name" value="Oligo-1,6-glucosidase, Domain 2"/>
    <property type="match status" value="1"/>
</dbReference>
<accession>A0A0E4CVI5</accession>
<dbReference type="AlphaFoldDB" id="A0A0E4CVI5"/>
<dbReference type="HOGENOM" id="CLU_006462_6_2_9"/>
<dbReference type="Pfam" id="PF00128">
    <property type="entry name" value="Alpha-amylase"/>
    <property type="match status" value="1"/>
</dbReference>
<sequence>MHTREQAFQAAGNGTTIQREALHHVPHSNWAYLYDKDTFHLRVRTGKANVDQVFALTGDKYDWEHYHEEHRMQKIASDQFFDYWETAVKPENKRFSYAFRMQAGDETLWMTETGFFTELPAPPEGYYERPYIHEADLFKAPEWAKSAVFYQIMPDRFANGDPGKDPVNVAAWGDTPTAESFFGGDLQGIMDHLDYLARLGITAIYLTPIFEAPSNHKYDTTDYRKVDPNFGDVELLKKLVTTAHAKGIRVVLDAVFNHISAQSPQFQSVIEHGEQSEYAGWFHIHNFPVKVTDGKPNYDAFGFFADMPKLNTTNPEARKYLLDTAGYWLEEVGIDGWRLDVANEIDHTFWRDFRKLVKDINPEAFIIGEVWSDSMRWLNGDQFDSVMNYPLTSRLIEYLNNGDINAGRFGGQLGNLLMRYPQQANEVLFNLLASHDTPRILTQLGGDPGKLKLAAAFLFTFTGTPCIFYGDEIGLEGEGDPDCRKCMIWEGERQNRDLFESYQSLIRLRKAFPALQTGRFRILSADPQQRAFVYERVDENAHFVISLNPSEQPATLRLPLEDRFQDALNGEKLIPSDGQMVLDLAPYSYKILIKETDRPPALSQPAPTRGYDPDK</sequence>
<dbReference type="SUPFAM" id="SSF51011">
    <property type="entry name" value="Glycosyl hydrolase domain"/>
    <property type="match status" value="1"/>
</dbReference>
<dbReference type="Gene3D" id="2.60.40.1180">
    <property type="entry name" value="Golgi alpha-mannosidase II"/>
    <property type="match status" value="1"/>
</dbReference>
<dbReference type="InterPro" id="IPR045857">
    <property type="entry name" value="O16G_dom_2"/>
</dbReference>
<dbReference type="InterPro" id="IPR006047">
    <property type="entry name" value="GH13_cat_dom"/>
</dbReference>
<organism evidence="5 6">
    <name type="scientific">Paenibacillus riograndensis SBR5</name>
    <dbReference type="NCBI Taxonomy" id="1073571"/>
    <lineage>
        <taxon>Bacteria</taxon>
        <taxon>Bacillati</taxon>
        <taxon>Bacillota</taxon>
        <taxon>Bacilli</taxon>
        <taxon>Bacillales</taxon>
        <taxon>Paenibacillaceae</taxon>
        <taxon>Paenibacillus</taxon>
        <taxon>Paenibacillus sonchi group</taxon>
    </lineage>
</organism>
<dbReference type="EMBL" id="LN831776">
    <property type="protein sequence ID" value="CQR54239.1"/>
    <property type="molecule type" value="Genomic_DNA"/>
</dbReference>
<proteinExistence type="inferred from homology"/>
<comment type="similarity">
    <text evidence="1">Belongs to the glycosyl hydrolase 13 family.</text>
</comment>
<protein>
    <submittedName>
        <fullName evidence="5">Neopullulanase</fullName>
        <ecNumber evidence="5">3.2.1.135</ecNumber>
    </submittedName>
</protein>
<dbReference type="InterPro" id="IPR013783">
    <property type="entry name" value="Ig-like_fold"/>
</dbReference>
<dbReference type="EC" id="3.2.1.135" evidence="5"/>
<reference evidence="6" key="1">
    <citation type="submission" date="2015-03" db="EMBL/GenBank/DDBJ databases">
        <authorList>
            <person name="Wibberg D."/>
        </authorList>
    </citation>
    <scope>NUCLEOTIDE SEQUENCE [LARGE SCALE GENOMIC DNA]</scope>
</reference>
<dbReference type="RefSeq" id="WP_020432988.1">
    <property type="nucleotide sequence ID" value="NZ_AGBD01001599.1"/>
</dbReference>
<dbReference type="PANTHER" id="PTHR10357:SF210">
    <property type="entry name" value="MALTODEXTRIN GLUCOSIDASE"/>
    <property type="match status" value="1"/>
</dbReference>
<name>A0A0E4CVI5_9BACL</name>
<dbReference type="Gene3D" id="2.60.40.10">
    <property type="entry name" value="Immunoglobulins"/>
    <property type="match status" value="1"/>
</dbReference>
<dbReference type="Pfam" id="PF16657">
    <property type="entry name" value="Malt_amylase_C"/>
    <property type="match status" value="1"/>
</dbReference>
<feature type="domain" description="Glycosyl hydrolase family 13 catalytic" evidence="4">
    <location>
        <begin position="151"/>
        <end position="509"/>
    </location>
</feature>
<evidence type="ECO:0000313" key="5">
    <source>
        <dbReference type="EMBL" id="CQR54239.1"/>
    </source>
</evidence>
<dbReference type="PATRIC" id="fig|1073571.4.peg.1918"/>
<dbReference type="InterPro" id="IPR032091">
    <property type="entry name" value="Malt_amylase-like_C"/>
</dbReference>
<dbReference type="Gene3D" id="3.20.20.80">
    <property type="entry name" value="Glycosidases"/>
    <property type="match status" value="1"/>
</dbReference>
<dbReference type="GO" id="GO:0031216">
    <property type="term" value="F:neopullulanase activity"/>
    <property type="evidence" value="ECO:0007669"/>
    <property type="project" value="UniProtKB-EC"/>
</dbReference>
<evidence type="ECO:0000259" key="4">
    <source>
        <dbReference type="SMART" id="SM00642"/>
    </source>
</evidence>
<keyword evidence="2 5" id="KW-0378">Hydrolase</keyword>